<keyword evidence="10" id="KW-0966">Cell projection</keyword>
<feature type="transmembrane region" description="Helical" evidence="9">
    <location>
        <begin position="15"/>
        <end position="39"/>
    </location>
</feature>
<feature type="transmembrane region" description="Helical" evidence="9">
    <location>
        <begin position="51"/>
        <end position="71"/>
    </location>
</feature>
<comment type="function">
    <text evidence="9">Role in flagellar biosynthesis.</text>
</comment>
<keyword evidence="10" id="KW-0969">Cilium</keyword>
<dbReference type="NCBIfam" id="TIGR01402">
    <property type="entry name" value="fliQ"/>
    <property type="match status" value="1"/>
</dbReference>
<dbReference type="GO" id="GO:0044780">
    <property type="term" value="P:bacterial-type flagellum assembly"/>
    <property type="evidence" value="ECO:0007669"/>
    <property type="project" value="InterPro"/>
</dbReference>
<gene>
    <name evidence="9" type="primary">fliQ</name>
    <name evidence="10" type="ORF">SAMN05192532_101650</name>
</gene>
<dbReference type="EMBL" id="FONT01000001">
    <property type="protein sequence ID" value="SFE38763.1"/>
    <property type="molecule type" value="Genomic_DNA"/>
</dbReference>
<evidence type="ECO:0000313" key="10">
    <source>
        <dbReference type="EMBL" id="SFE38763.1"/>
    </source>
</evidence>
<evidence type="ECO:0000313" key="11">
    <source>
        <dbReference type="Proteomes" id="UP000199516"/>
    </source>
</evidence>
<keyword evidence="4 9" id="KW-1003">Cell membrane</keyword>
<dbReference type="GO" id="GO:0005886">
    <property type="term" value="C:plasma membrane"/>
    <property type="evidence" value="ECO:0007669"/>
    <property type="project" value="UniProtKB-SubCell"/>
</dbReference>
<evidence type="ECO:0000256" key="7">
    <source>
        <dbReference type="ARBA" id="ARBA00023136"/>
    </source>
</evidence>
<dbReference type="AlphaFoldDB" id="A0A1I2A758"/>
<dbReference type="Pfam" id="PF01313">
    <property type="entry name" value="Bac_export_3"/>
    <property type="match status" value="1"/>
</dbReference>
<keyword evidence="7 9" id="KW-0472">Membrane</keyword>
<dbReference type="InterPro" id="IPR006305">
    <property type="entry name" value="FliQ"/>
</dbReference>
<comment type="subcellular location">
    <subcellularLocation>
        <location evidence="1 9">Cell membrane</location>
        <topology evidence="1">Multi-pass membrane protein</topology>
    </subcellularLocation>
    <subcellularLocation>
        <location evidence="9">Bacterial flagellum basal body</location>
    </subcellularLocation>
</comment>
<protein>
    <recommendedName>
        <fullName evidence="3 9">Flagellar biosynthetic protein FliQ</fullName>
    </recommendedName>
</protein>
<evidence type="ECO:0000256" key="2">
    <source>
        <dbReference type="ARBA" id="ARBA00006156"/>
    </source>
</evidence>
<keyword evidence="11" id="KW-1185">Reference proteome</keyword>
<sequence length="90" mass="9940">MVTPEMVINLAENGVWTVFFVAGPLLVIALVLGLGVAIFQATTQIQEQTLAFIPKIIGVLAALVLFGPWMLSELTHFTYQILSNLHEFIR</sequence>
<evidence type="ECO:0000256" key="9">
    <source>
        <dbReference type="RuleBase" id="RU364090"/>
    </source>
</evidence>
<name>A0A1I2A758_9BACI</name>
<evidence type="ECO:0000256" key="3">
    <source>
        <dbReference type="ARBA" id="ARBA00021718"/>
    </source>
</evidence>
<evidence type="ECO:0000256" key="6">
    <source>
        <dbReference type="ARBA" id="ARBA00022989"/>
    </source>
</evidence>
<proteinExistence type="inferred from homology"/>
<keyword evidence="8 9" id="KW-0975">Bacterial flagellum</keyword>
<reference evidence="10 11" key="1">
    <citation type="submission" date="2016-10" db="EMBL/GenBank/DDBJ databases">
        <authorList>
            <person name="de Groot N.N."/>
        </authorList>
    </citation>
    <scope>NUCLEOTIDE SEQUENCE [LARGE SCALE GENOMIC DNA]</scope>
    <source>
        <strain evidence="10 11">DSM 23995</strain>
    </source>
</reference>
<dbReference type="PANTHER" id="PTHR34040">
    <property type="entry name" value="FLAGELLAR BIOSYNTHETIC PROTEIN FLIQ"/>
    <property type="match status" value="1"/>
</dbReference>
<dbReference type="PIRSF" id="PIRSF004669">
    <property type="entry name" value="FliQ"/>
    <property type="match status" value="1"/>
</dbReference>
<evidence type="ECO:0000256" key="5">
    <source>
        <dbReference type="ARBA" id="ARBA00022692"/>
    </source>
</evidence>
<keyword evidence="10" id="KW-0282">Flagellum</keyword>
<dbReference type="PRINTS" id="PR00952">
    <property type="entry name" value="TYPE3IMQPROT"/>
</dbReference>
<evidence type="ECO:0000256" key="1">
    <source>
        <dbReference type="ARBA" id="ARBA00004651"/>
    </source>
</evidence>
<keyword evidence="5 9" id="KW-0812">Transmembrane</keyword>
<dbReference type="GO" id="GO:0009306">
    <property type="term" value="P:protein secretion"/>
    <property type="evidence" value="ECO:0007669"/>
    <property type="project" value="InterPro"/>
</dbReference>
<keyword evidence="6 9" id="KW-1133">Transmembrane helix</keyword>
<evidence type="ECO:0000256" key="8">
    <source>
        <dbReference type="ARBA" id="ARBA00023143"/>
    </source>
</evidence>
<comment type="similarity">
    <text evidence="2 9">Belongs to the FliQ/MopD/SpaQ family.</text>
</comment>
<organism evidence="10 11">
    <name type="scientific">Alteribacillus iranensis</name>
    <dbReference type="NCBI Taxonomy" id="930128"/>
    <lineage>
        <taxon>Bacteria</taxon>
        <taxon>Bacillati</taxon>
        <taxon>Bacillota</taxon>
        <taxon>Bacilli</taxon>
        <taxon>Bacillales</taxon>
        <taxon>Bacillaceae</taxon>
        <taxon>Alteribacillus</taxon>
    </lineage>
</organism>
<dbReference type="GO" id="GO:0009425">
    <property type="term" value="C:bacterial-type flagellum basal body"/>
    <property type="evidence" value="ECO:0007669"/>
    <property type="project" value="UniProtKB-SubCell"/>
</dbReference>
<dbReference type="InterPro" id="IPR002191">
    <property type="entry name" value="Bac_export_3"/>
</dbReference>
<accession>A0A1I2A758</accession>
<dbReference type="PANTHER" id="PTHR34040:SF2">
    <property type="entry name" value="FLAGELLAR BIOSYNTHETIC PROTEIN FLIQ"/>
    <property type="match status" value="1"/>
</dbReference>
<evidence type="ECO:0000256" key="4">
    <source>
        <dbReference type="ARBA" id="ARBA00022475"/>
    </source>
</evidence>
<dbReference type="Proteomes" id="UP000199516">
    <property type="component" value="Unassembled WGS sequence"/>
</dbReference>
<dbReference type="STRING" id="930128.SAMN05192532_101650"/>